<dbReference type="InterPro" id="IPR012677">
    <property type="entry name" value="Nucleotide-bd_a/b_plait_sf"/>
</dbReference>
<feature type="region of interest" description="Disordered" evidence="2">
    <location>
        <begin position="254"/>
        <end position="284"/>
    </location>
</feature>
<sequence length="404" mass="44327">MSSNTQSQAVQAAAPCSGFRHCQCLMPDPATHAWLGQPTEILLSHYSTACTGCYSCGWVRYAVHQHVPDPARDGMMVANTRRQKISPEHVQGLGKGHREQKPLLMYVYPKKVDDRSRWIAVPCRPFLPYLLREQDTTGVERFVRLATGRWVGLFRGQHAPFAIDPDTRPPMRNALYEKFGYARGKSPYLPHGHRAYRDGRVNGLWRPGFGVHPPRVANGPQANTLHTPVGGSSSSAVTTPAAITITTTTTTTTLAPAATTTNGNGNGTGSPNPTTTSSNGDGVDVADDKNTTVFVGCLAASVTREDLEAAFNCFGEIADLRVFRPKPGSPIKNGFVYFFDRRDAEMALEQLQGLPIHGNRVRLSWGRAEDRTTLRSRTERHIRPPTGQTHPLGRPDAEILDLPQ</sequence>
<dbReference type="SMART" id="SM00360">
    <property type="entry name" value="RRM"/>
    <property type="match status" value="1"/>
</dbReference>
<evidence type="ECO:0000256" key="2">
    <source>
        <dbReference type="SAM" id="MobiDB-lite"/>
    </source>
</evidence>
<keyword evidence="5" id="KW-1185">Reference proteome</keyword>
<dbReference type="EMBL" id="LJZO01000003">
    <property type="protein sequence ID" value="ROW03517.1"/>
    <property type="molecule type" value="Genomic_DNA"/>
</dbReference>
<dbReference type="PANTHER" id="PTHR48038">
    <property type="entry name" value="RIBONUCLEOPROTEIN RB97D"/>
    <property type="match status" value="1"/>
</dbReference>
<dbReference type="Proteomes" id="UP000284375">
    <property type="component" value="Unassembled WGS sequence"/>
</dbReference>
<reference evidence="4 5" key="1">
    <citation type="submission" date="2015-09" db="EMBL/GenBank/DDBJ databases">
        <title>Host preference determinants of Valsa canker pathogens revealed by comparative genomics.</title>
        <authorList>
            <person name="Yin Z."/>
            <person name="Huang L."/>
        </authorList>
    </citation>
    <scope>NUCLEOTIDE SEQUENCE [LARGE SCALE GENOMIC DNA]</scope>
    <source>
        <strain evidence="4 5">YSFL</strain>
    </source>
</reference>
<evidence type="ECO:0000256" key="1">
    <source>
        <dbReference type="PROSITE-ProRule" id="PRU00176"/>
    </source>
</evidence>
<protein>
    <recommendedName>
        <fullName evidence="3">RRM domain-containing protein</fullName>
    </recommendedName>
</protein>
<organism evidence="4 5">
    <name type="scientific">Cytospora chrysosperma</name>
    <name type="common">Cytospora canker fungus</name>
    <name type="synonym">Sphaeria chrysosperma</name>
    <dbReference type="NCBI Taxonomy" id="252740"/>
    <lineage>
        <taxon>Eukaryota</taxon>
        <taxon>Fungi</taxon>
        <taxon>Dikarya</taxon>
        <taxon>Ascomycota</taxon>
        <taxon>Pezizomycotina</taxon>
        <taxon>Sordariomycetes</taxon>
        <taxon>Sordariomycetidae</taxon>
        <taxon>Diaporthales</taxon>
        <taxon>Cytosporaceae</taxon>
        <taxon>Cytospora</taxon>
    </lineage>
</organism>
<evidence type="ECO:0000313" key="5">
    <source>
        <dbReference type="Proteomes" id="UP000284375"/>
    </source>
</evidence>
<feature type="compositionally biased region" description="Low complexity" evidence="2">
    <location>
        <begin position="254"/>
        <end position="280"/>
    </location>
</feature>
<dbReference type="OrthoDB" id="446113at2759"/>
<dbReference type="InterPro" id="IPR035979">
    <property type="entry name" value="RBD_domain_sf"/>
</dbReference>
<gene>
    <name evidence="4" type="ORF">VSDG_01361</name>
</gene>
<dbReference type="PROSITE" id="PS50102">
    <property type="entry name" value="RRM"/>
    <property type="match status" value="1"/>
</dbReference>
<evidence type="ECO:0000259" key="3">
    <source>
        <dbReference type="PROSITE" id="PS50102"/>
    </source>
</evidence>
<dbReference type="STRING" id="252740.A0A423WJE7"/>
<proteinExistence type="predicted"/>
<comment type="caution">
    <text evidence="4">The sequence shown here is derived from an EMBL/GenBank/DDBJ whole genome shotgun (WGS) entry which is preliminary data.</text>
</comment>
<name>A0A423WJE7_CYTCH</name>
<dbReference type="Gene3D" id="3.30.70.330">
    <property type="match status" value="1"/>
</dbReference>
<dbReference type="SUPFAM" id="SSF54928">
    <property type="entry name" value="RNA-binding domain, RBD"/>
    <property type="match status" value="1"/>
</dbReference>
<feature type="domain" description="RRM" evidence="3">
    <location>
        <begin position="291"/>
        <end position="368"/>
    </location>
</feature>
<evidence type="ECO:0000313" key="4">
    <source>
        <dbReference type="EMBL" id="ROW03517.1"/>
    </source>
</evidence>
<dbReference type="InterPro" id="IPR000504">
    <property type="entry name" value="RRM_dom"/>
</dbReference>
<dbReference type="Pfam" id="PF00076">
    <property type="entry name" value="RRM_1"/>
    <property type="match status" value="1"/>
</dbReference>
<dbReference type="PANTHER" id="PTHR48038:SF1">
    <property type="entry name" value="RIBONUCLEOPROTEIN RB97D"/>
    <property type="match status" value="1"/>
</dbReference>
<feature type="region of interest" description="Disordered" evidence="2">
    <location>
        <begin position="381"/>
        <end position="404"/>
    </location>
</feature>
<accession>A0A423WJE7</accession>
<keyword evidence="1" id="KW-0694">RNA-binding</keyword>
<dbReference type="GO" id="GO:0003723">
    <property type="term" value="F:RNA binding"/>
    <property type="evidence" value="ECO:0007669"/>
    <property type="project" value="UniProtKB-UniRule"/>
</dbReference>
<dbReference type="AlphaFoldDB" id="A0A423WJE7"/>